<reference evidence="9" key="1">
    <citation type="thesis" date="2020" institute="ProQuest LLC" country="789 East Eisenhower Parkway, Ann Arbor, MI, USA">
        <title>Comparative Genomics and Chromosome Evolution.</title>
        <authorList>
            <person name="Mudd A.B."/>
        </authorList>
    </citation>
    <scope>NUCLEOTIDE SEQUENCE</scope>
    <source>
        <strain evidence="9">Female2</strain>
        <tissue evidence="9">Blood</tissue>
    </source>
</reference>
<dbReference type="OrthoDB" id="9444602at2759"/>
<evidence type="ECO:0000256" key="4">
    <source>
        <dbReference type="ARBA" id="ARBA00022725"/>
    </source>
</evidence>
<evidence type="ECO:0000256" key="8">
    <source>
        <dbReference type="SAM" id="Phobius"/>
    </source>
</evidence>
<feature type="transmembrane region" description="Helical" evidence="8">
    <location>
        <begin position="98"/>
        <end position="118"/>
    </location>
</feature>
<dbReference type="InterPro" id="IPR050402">
    <property type="entry name" value="OR51/52/56-like"/>
</dbReference>
<evidence type="ECO:0000256" key="2">
    <source>
        <dbReference type="ARBA" id="ARBA00022606"/>
    </source>
</evidence>
<keyword evidence="3 8" id="KW-0812">Transmembrane</keyword>
<keyword evidence="10" id="KW-1185">Reference proteome</keyword>
<feature type="transmembrane region" description="Helical" evidence="8">
    <location>
        <begin position="74"/>
        <end position="92"/>
    </location>
</feature>
<dbReference type="InterPro" id="IPR000725">
    <property type="entry name" value="Olfact_rcpt"/>
</dbReference>
<organism evidence="9 10">
    <name type="scientific">Hymenochirus boettgeri</name>
    <name type="common">Congo dwarf clawed frog</name>
    <dbReference type="NCBI Taxonomy" id="247094"/>
    <lineage>
        <taxon>Eukaryota</taxon>
        <taxon>Metazoa</taxon>
        <taxon>Chordata</taxon>
        <taxon>Craniata</taxon>
        <taxon>Vertebrata</taxon>
        <taxon>Euteleostomi</taxon>
        <taxon>Amphibia</taxon>
        <taxon>Batrachia</taxon>
        <taxon>Anura</taxon>
        <taxon>Pipoidea</taxon>
        <taxon>Pipidae</taxon>
        <taxon>Pipinae</taxon>
        <taxon>Hymenochirus</taxon>
    </lineage>
</organism>
<evidence type="ECO:0000256" key="5">
    <source>
        <dbReference type="ARBA" id="ARBA00022989"/>
    </source>
</evidence>
<gene>
    <name evidence="9" type="ORF">GDO86_004795</name>
</gene>
<comment type="subcellular location">
    <subcellularLocation>
        <location evidence="1">Membrane</location>
        <topology evidence="1">Multi-pass membrane protein</topology>
    </subcellularLocation>
</comment>
<dbReference type="GO" id="GO:0004984">
    <property type="term" value="F:olfactory receptor activity"/>
    <property type="evidence" value="ECO:0007669"/>
    <property type="project" value="InterPro"/>
</dbReference>
<keyword evidence="4" id="KW-0552">Olfaction</keyword>
<comment type="caution">
    <text evidence="9">The sequence shown here is derived from an EMBL/GenBank/DDBJ whole genome shotgun (WGS) entry which is preliminary data.</text>
</comment>
<dbReference type="GO" id="GO:0005886">
    <property type="term" value="C:plasma membrane"/>
    <property type="evidence" value="ECO:0007669"/>
    <property type="project" value="TreeGrafter"/>
</dbReference>
<evidence type="ECO:0008006" key="11">
    <source>
        <dbReference type="Google" id="ProtNLM"/>
    </source>
</evidence>
<evidence type="ECO:0000313" key="9">
    <source>
        <dbReference type="EMBL" id="KAG8453112.1"/>
    </source>
</evidence>
<dbReference type="PANTHER" id="PTHR26450:SF87">
    <property type="entry name" value="OLFACTORY RECEPTOR 51F2"/>
    <property type="match status" value="1"/>
</dbReference>
<evidence type="ECO:0000256" key="7">
    <source>
        <dbReference type="ARBA" id="ARBA00023224"/>
    </source>
</evidence>
<protein>
    <recommendedName>
        <fullName evidence="11">G-protein coupled receptors family 1 profile domain-containing protein</fullName>
    </recommendedName>
</protein>
<name>A0A8T2K9Q3_9PIPI</name>
<evidence type="ECO:0000256" key="1">
    <source>
        <dbReference type="ARBA" id="ARBA00004141"/>
    </source>
</evidence>
<dbReference type="Pfam" id="PF13853">
    <property type="entry name" value="7tm_4"/>
    <property type="match status" value="1"/>
</dbReference>
<dbReference type="Proteomes" id="UP000812440">
    <property type="component" value="Chromosome 2"/>
</dbReference>
<evidence type="ECO:0000256" key="3">
    <source>
        <dbReference type="ARBA" id="ARBA00022692"/>
    </source>
</evidence>
<sequence length="120" mass="14116">MMNYTQPSGLFPSEFLLIGLSWIQNQRLGCSFLFLVMYMMVILGNCIMIILIWTDHRLHKPMHVYMLYFPGRSVNIFYSGFKITVILWLIPMNQQLCLFTQMFFTHTLCGLESSLFALML</sequence>
<dbReference type="SUPFAM" id="SSF81321">
    <property type="entry name" value="Family A G protein-coupled receptor-like"/>
    <property type="match status" value="1"/>
</dbReference>
<keyword evidence="5 8" id="KW-1133">Transmembrane helix</keyword>
<dbReference type="GO" id="GO:0007186">
    <property type="term" value="P:G protein-coupled receptor signaling pathway"/>
    <property type="evidence" value="ECO:0007669"/>
    <property type="project" value="InterPro"/>
</dbReference>
<evidence type="ECO:0000256" key="6">
    <source>
        <dbReference type="ARBA" id="ARBA00023136"/>
    </source>
</evidence>
<keyword evidence="6 8" id="KW-0472">Membrane</keyword>
<feature type="transmembrane region" description="Helical" evidence="8">
    <location>
        <begin position="32"/>
        <end position="53"/>
    </location>
</feature>
<accession>A0A8T2K9Q3</accession>
<dbReference type="PANTHER" id="PTHR26450">
    <property type="entry name" value="OLFACTORY RECEPTOR 56B1-RELATED"/>
    <property type="match status" value="1"/>
</dbReference>
<evidence type="ECO:0000313" key="10">
    <source>
        <dbReference type="Proteomes" id="UP000812440"/>
    </source>
</evidence>
<dbReference type="EMBL" id="JAACNH010000002">
    <property type="protein sequence ID" value="KAG8453112.1"/>
    <property type="molecule type" value="Genomic_DNA"/>
</dbReference>
<keyword evidence="7" id="KW-0807">Transducer</keyword>
<proteinExistence type="predicted"/>
<dbReference type="AlphaFoldDB" id="A0A8T2K9Q3"/>
<keyword evidence="2" id="KW-0716">Sensory transduction</keyword>